<evidence type="ECO:0000313" key="6">
    <source>
        <dbReference type="EMBL" id="KAJ6252394.1"/>
    </source>
</evidence>
<feature type="compositionally biased region" description="Basic residues" evidence="4">
    <location>
        <begin position="300"/>
        <end position="312"/>
    </location>
</feature>
<dbReference type="EMBL" id="JAOAOG010000045">
    <property type="protein sequence ID" value="KAJ6252394.1"/>
    <property type="molecule type" value="Genomic_DNA"/>
</dbReference>
<sequence length="530" mass="61739">MESPKQPSSPEELLNFFTTHELIIPFTQSIREIIEAFPSYTTEIDQPIDLITISDNLRSGKYTTMNDLADDLRLMFKNAMVFNSPELEVYKAAETLLVILEEKITPKKKKSPVYKPKSSSDEEYEPNLKKISSRRITRSASTQFEISDRSFEPNLRTNKSDDEDDDDDFVLSKSRKRNKSKLSREQSVNRHHKRRHKKSKRKRRDRKRRHRHRHKKKKKNPKKQEKAIEEENIEIQEKVKVPLQEIKKNLKVIERIGIDYKIGNKSHYVYQAHEYAENLAFDLFSILQNIDFEKKDAIKQKKKKKSTNKTHSHNQTEVETEPNPNDNNNDDDINKSRNVDMDINTSSSLIETNPIPETTTELNLKSKIKKKLKAQKTKKKTLSPYPILTCGKMRIEKNNNYQIGKVPFYIPESSFQNKLHSNLENEIKNLKSNLDFEKTQFEQGIINGENSVPSSPEIDHKLGLNEIVSLAPEIPQLNSKGLSKIFEIIVEDNPLLAGKNNIEIDLASISDIRIKKIKNYLMKRKKTIFD</sequence>
<reference evidence="6" key="1">
    <citation type="submission" date="2022-08" db="EMBL/GenBank/DDBJ databases">
        <title>Novel sulfate-reducing endosymbionts in the free-living metamonad Anaeramoeba.</title>
        <authorList>
            <person name="Jerlstrom-Hultqvist J."/>
            <person name="Cepicka I."/>
            <person name="Gallot-Lavallee L."/>
            <person name="Salas-Leiva D."/>
            <person name="Curtis B.A."/>
            <person name="Zahonova K."/>
            <person name="Pipaliya S."/>
            <person name="Dacks J."/>
            <person name="Roger A.J."/>
        </authorList>
    </citation>
    <scope>NUCLEOTIDE SEQUENCE</scope>
    <source>
        <strain evidence="6">Schooner1</strain>
    </source>
</reference>
<keyword evidence="7" id="KW-1185">Reference proteome</keyword>
<keyword evidence="1 2" id="KW-0103">Bromodomain</keyword>
<evidence type="ECO:0000259" key="5">
    <source>
        <dbReference type="PROSITE" id="PS50014"/>
    </source>
</evidence>
<dbReference type="Proteomes" id="UP001150062">
    <property type="component" value="Unassembled WGS sequence"/>
</dbReference>
<organism evidence="6 7">
    <name type="scientific">Anaeramoeba flamelloides</name>
    <dbReference type="NCBI Taxonomy" id="1746091"/>
    <lineage>
        <taxon>Eukaryota</taxon>
        <taxon>Metamonada</taxon>
        <taxon>Anaeramoebidae</taxon>
        <taxon>Anaeramoeba</taxon>
    </lineage>
</organism>
<evidence type="ECO:0000256" key="3">
    <source>
        <dbReference type="SAM" id="Coils"/>
    </source>
</evidence>
<dbReference type="Pfam" id="PF17035">
    <property type="entry name" value="BET"/>
    <property type="match status" value="1"/>
</dbReference>
<dbReference type="SUPFAM" id="SSF47370">
    <property type="entry name" value="Bromodomain"/>
    <property type="match status" value="1"/>
</dbReference>
<evidence type="ECO:0000256" key="1">
    <source>
        <dbReference type="ARBA" id="ARBA00023117"/>
    </source>
</evidence>
<feature type="region of interest" description="Disordered" evidence="4">
    <location>
        <begin position="108"/>
        <end position="229"/>
    </location>
</feature>
<accession>A0ABQ8Z667</accession>
<gene>
    <name evidence="6" type="ORF">M0813_14246</name>
</gene>
<dbReference type="Gene3D" id="1.20.920.10">
    <property type="entry name" value="Bromodomain-like"/>
    <property type="match status" value="1"/>
</dbReference>
<dbReference type="InterPro" id="IPR027353">
    <property type="entry name" value="NET_dom"/>
</dbReference>
<evidence type="ECO:0000313" key="7">
    <source>
        <dbReference type="Proteomes" id="UP001150062"/>
    </source>
</evidence>
<feature type="coiled-coil region" evidence="3">
    <location>
        <begin position="413"/>
        <end position="440"/>
    </location>
</feature>
<name>A0ABQ8Z667_9EUKA</name>
<feature type="compositionally biased region" description="Basic residues" evidence="4">
    <location>
        <begin position="189"/>
        <end position="221"/>
    </location>
</feature>
<proteinExistence type="predicted"/>
<evidence type="ECO:0000256" key="4">
    <source>
        <dbReference type="SAM" id="MobiDB-lite"/>
    </source>
</evidence>
<evidence type="ECO:0000256" key="2">
    <source>
        <dbReference type="PROSITE-ProRule" id="PRU00035"/>
    </source>
</evidence>
<comment type="caution">
    <text evidence="6">The sequence shown here is derived from an EMBL/GenBank/DDBJ whole genome shotgun (WGS) entry which is preliminary data.</text>
</comment>
<dbReference type="Pfam" id="PF00439">
    <property type="entry name" value="Bromodomain"/>
    <property type="match status" value="1"/>
</dbReference>
<feature type="region of interest" description="Disordered" evidence="4">
    <location>
        <begin position="299"/>
        <end position="339"/>
    </location>
</feature>
<dbReference type="CDD" id="cd04369">
    <property type="entry name" value="Bromodomain"/>
    <property type="match status" value="1"/>
</dbReference>
<dbReference type="InterPro" id="IPR036427">
    <property type="entry name" value="Bromodomain-like_sf"/>
</dbReference>
<protein>
    <submittedName>
        <fullName evidence="6">Bromodomain-containing protein</fullName>
    </submittedName>
</protein>
<dbReference type="PRINTS" id="PR00503">
    <property type="entry name" value="BROMODOMAIN"/>
</dbReference>
<feature type="domain" description="Bromo" evidence="5">
    <location>
        <begin position="18"/>
        <end position="90"/>
    </location>
</feature>
<dbReference type="SMART" id="SM00297">
    <property type="entry name" value="BROMO"/>
    <property type="match status" value="1"/>
</dbReference>
<dbReference type="PROSITE" id="PS50014">
    <property type="entry name" value="BROMODOMAIN_2"/>
    <property type="match status" value="1"/>
</dbReference>
<keyword evidence="3" id="KW-0175">Coiled coil</keyword>
<dbReference type="InterPro" id="IPR001487">
    <property type="entry name" value="Bromodomain"/>
</dbReference>
<dbReference type="PANTHER" id="PTHR45926">
    <property type="entry name" value="OSJNBA0053K19.4 PROTEIN"/>
    <property type="match status" value="1"/>
</dbReference>